<evidence type="ECO:0000259" key="3">
    <source>
        <dbReference type="Pfam" id="PF13359"/>
    </source>
</evidence>
<dbReference type="VEuPathDB" id="FungiDB:VP01_143g3"/>
<sequence>MLGKLHSGLFGWEYTQVGKGNRFNTISLTLICDFNQKFTSYLASYPGSCNDSFVFSNMQISQKPEYDQYMLAAYKGKELIDHQNFNFNYHLEQSQVTAKRHAQLPGGVRIKHAIGILKGFSSLHEM</sequence>
<evidence type="ECO:0000313" key="5">
    <source>
        <dbReference type="Proteomes" id="UP000037035"/>
    </source>
</evidence>
<name>A0A0L6VK97_9BASI</name>
<feature type="domain" description="DDE Tnp4" evidence="3">
    <location>
        <begin position="23"/>
        <end position="124"/>
    </location>
</feature>
<accession>A0A0L6VK97</accession>
<keyword evidence="2" id="KW-0479">Metal-binding</keyword>
<reference evidence="4 5" key="1">
    <citation type="submission" date="2015-08" db="EMBL/GenBank/DDBJ databases">
        <title>Next Generation Sequencing and Analysis of the Genome of Puccinia sorghi L Schw, the Causal Agent of Maize Common Rust.</title>
        <authorList>
            <person name="Rochi L."/>
            <person name="Burguener G."/>
            <person name="Darino M."/>
            <person name="Turjanski A."/>
            <person name="Kreff E."/>
            <person name="Dieguez M.J."/>
            <person name="Sacco F."/>
        </authorList>
    </citation>
    <scope>NUCLEOTIDE SEQUENCE [LARGE SCALE GENOMIC DNA]</scope>
    <source>
        <strain evidence="4 5">RO10H11247</strain>
    </source>
</reference>
<protein>
    <recommendedName>
        <fullName evidence="3">DDE Tnp4 domain-containing protein</fullName>
    </recommendedName>
</protein>
<evidence type="ECO:0000313" key="4">
    <source>
        <dbReference type="EMBL" id="KNZ61188.1"/>
    </source>
</evidence>
<gene>
    <name evidence="4" type="ORF">VP01_143g3</name>
</gene>
<organism evidence="4 5">
    <name type="scientific">Puccinia sorghi</name>
    <dbReference type="NCBI Taxonomy" id="27349"/>
    <lineage>
        <taxon>Eukaryota</taxon>
        <taxon>Fungi</taxon>
        <taxon>Dikarya</taxon>
        <taxon>Basidiomycota</taxon>
        <taxon>Pucciniomycotina</taxon>
        <taxon>Pucciniomycetes</taxon>
        <taxon>Pucciniales</taxon>
        <taxon>Pucciniaceae</taxon>
        <taxon>Puccinia</taxon>
    </lineage>
</organism>
<dbReference type="EMBL" id="LAVV01004888">
    <property type="protein sequence ID" value="KNZ61188.1"/>
    <property type="molecule type" value="Genomic_DNA"/>
</dbReference>
<evidence type="ECO:0000256" key="1">
    <source>
        <dbReference type="ARBA" id="ARBA00001968"/>
    </source>
</evidence>
<keyword evidence="5" id="KW-1185">Reference proteome</keyword>
<comment type="cofactor">
    <cofactor evidence="1">
        <name>a divalent metal cation</name>
        <dbReference type="ChEBI" id="CHEBI:60240"/>
    </cofactor>
</comment>
<proteinExistence type="predicted"/>
<dbReference type="GO" id="GO:0046872">
    <property type="term" value="F:metal ion binding"/>
    <property type="evidence" value="ECO:0007669"/>
    <property type="project" value="UniProtKB-KW"/>
</dbReference>
<dbReference type="Proteomes" id="UP000037035">
    <property type="component" value="Unassembled WGS sequence"/>
</dbReference>
<evidence type="ECO:0000256" key="2">
    <source>
        <dbReference type="ARBA" id="ARBA00022723"/>
    </source>
</evidence>
<dbReference type="InterPro" id="IPR027806">
    <property type="entry name" value="HARBI1_dom"/>
</dbReference>
<dbReference type="AlphaFoldDB" id="A0A0L6VK97"/>
<dbReference type="Pfam" id="PF13359">
    <property type="entry name" value="DDE_Tnp_4"/>
    <property type="match status" value="1"/>
</dbReference>
<comment type="caution">
    <text evidence="4">The sequence shown here is derived from an EMBL/GenBank/DDBJ whole genome shotgun (WGS) entry which is preliminary data.</text>
</comment>